<name>A0A1H0PC21_9ACTN</name>
<dbReference type="PANTHER" id="PTHR30328:SF54">
    <property type="entry name" value="HTH-TYPE TRANSCRIPTIONAL REPRESSOR SCO4008"/>
    <property type="match status" value="1"/>
</dbReference>
<sequence length="197" mass="21596">MARDAALTRKKLLEAAREEFAALGVAGARVDRIAERAEVNKERVYGHFGNKEGLFAAVVTAALDELAESVAKPTGDIGAWVGSVYEFHRDRPELLRLLMWEALHAPERELPGERERAARYSMKVDVLAERLGLPVGPETAAVLLSLIGLAAWPSAVPQLARQIVGPQVETRHVQEVIRTSIMELASRAVGEDIQRSD</sequence>
<accession>A0A1H0PC21</accession>
<dbReference type="SUPFAM" id="SSF46689">
    <property type="entry name" value="Homeodomain-like"/>
    <property type="match status" value="1"/>
</dbReference>
<dbReference type="Pfam" id="PF17926">
    <property type="entry name" value="TetR_C_21"/>
    <property type="match status" value="1"/>
</dbReference>
<proteinExistence type="predicted"/>
<dbReference type="PANTHER" id="PTHR30328">
    <property type="entry name" value="TRANSCRIPTIONAL REPRESSOR"/>
    <property type="match status" value="1"/>
</dbReference>
<dbReference type="InterPro" id="IPR036271">
    <property type="entry name" value="Tet_transcr_reg_TetR-rel_C_sf"/>
</dbReference>
<dbReference type="GO" id="GO:0003677">
    <property type="term" value="F:DNA binding"/>
    <property type="evidence" value="ECO:0007669"/>
    <property type="project" value="UniProtKB-UniRule"/>
</dbReference>
<dbReference type="PROSITE" id="PS50977">
    <property type="entry name" value="HTH_TETR_2"/>
    <property type="match status" value="1"/>
</dbReference>
<dbReference type="InterPro" id="IPR050109">
    <property type="entry name" value="HTH-type_TetR-like_transc_reg"/>
</dbReference>
<dbReference type="RefSeq" id="WP_092596949.1">
    <property type="nucleotide sequence ID" value="NZ_FNJR01000001.1"/>
</dbReference>
<organism evidence="4 5">
    <name type="scientific">Actinopolyspora xinjiangensis</name>
    <dbReference type="NCBI Taxonomy" id="405564"/>
    <lineage>
        <taxon>Bacteria</taxon>
        <taxon>Bacillati</taxon>
        <taxon>Actinomycetota</taxon>
        <taxon>Actinomycetes</taxon>
        <taxon>Actinopolysporales</taxon>
        <taxon>Actinopolysporaceae</taxon>
        <taxon>Actinopolyspora</taxon>
    </lineage>
</organism>
<keyword evidence="1 2" id="KW-0238">DNA-binding</keyword>
<dbReference type="Gene3D" id="1.10.357.10">
    <property type="entry name" value="Tetracycline Repressor, domain 2"/>
    <property type="match status" value="1"/>
</dbReference>
<dbReference type="EMBL" id="FNJR01000001">
    <property type="protein sequence ID" value="SDP02642.1"/>
    <property type="molecule type" value="Genomic_DNA"/>
</dbReference>
<feature type="DNA-binding region" description="H-T-H motif" evidence="2">
    <location>
        <begin position="29"/>
        <end position="48"/>
    </location>
</feature>
<dbReference type="PRINTS" id="PR00455">
    <property type="entry name" value="HTHTETR"/>
</dbReference>
<dbReference type="OrthoDB" id="4726108at2"/>
<evidence type="ECO:0000313" key="5">
    <source>
        <dbReference type="Proteomes" id="UP000199497"/>
    </source>
</evidence>
<dbReference type="InterPro" id="IPR041467">
    <property type="entry name" value="Sco4008_C"/>
</dbReference>
<dbReference type="InterPro" id="IPR009057">
    <property type="entry name" value="Homeodomain-like_sf"/>
</dbReference>
<gene>
    <name evidence="4" type="ORF">SAMN04487905_101487</name>
</gene>
<dbReference type="InterPro" id="IPR001647">
    <property type="entry name" value="HTH_TetR"/>
</dbReference>
<evidence type="ECO:0000256" key="2">
    <source>
        <dbReference type="PROSITE-ProRule" id="PRU00335"/>
    </source>
</evidence>
<dbReference type="SUPFAM" id="SSF48498">
    <property type="entry name" value="Tetracyclin repressor-like, C-terminal domain"/>
    <property type="match status" value="1"/>
</dbReference>
<evidence type="ECO:0000256" key="1">
    <source>
        <dbReference type="ARBA" id="ARBA00023125"/>
    </source>
</evidence>
<dbReference type="AlphaFoldDB" id="A0A1H0PC21"/>
<keyword evidence="5" id="KW-1185">Reference proteome</keyword>
<evidence type="ECO:0000313" key="4">
    <source>
        <dbReference type="EMBL" id="SDP02642.1"/>
    </source>
</evidence>
<feature type="domain" description="HTH tetR-type" evidence="3">
    <location>
        <begin position="6"/>
        <end position="66"/>
    </location>
</feature>
<evidence type="ECO:0000259" key="3">
    <source>
        <dbReference type="PROSITE" id="PS50977"/>
    </source>
</evidence>
<dbReference type="Proteomes" id="UP000199497">
    <property type="component" value="Unassembled WGS sequence"/>
</dbReference>
<protein>
    <submittedName>
        <fullName evidence="4">Transcriptional regulator, TetR family</fullName>
    </submittedName>
</protein>
<reference evidence="5" key="1">
    <citation type="submission" date="2016-10" db="EMBL/GenBank/DDBJ databases">
        <authorList>
            <person name="Varghese N."/>
            <person name="Submissions S."/>
        </authorList>
    </citation>
    <scope>NUCLEOTIDE SEQUENCE [LARGE SCALE GENOMIC DNA]</scope>
    <source>
        <strain evidence="5">DSM 46732</strain>
    </source>
</reference>
<dbReference type="GO" id="GO:0006355">
    <property type="term" value="P:regulation of DNA-templated transcription"/>
    <property type="evidence" value="ECO:0007669"/>
    <property type="project" value="UniProtKB-ARBA"/>
</dbReference>
<dbReference type="Pfam" id="PF00440">
    <property type="entry name" value="TetR_N"/>
    <property type="match status" value="1"/>
</dbReference>
<dbReference type="STRING" id="405564.SAMN04487905_101487"/>